<evidence type="ECO:0000313" key="3">
    <source>
        <dbReference type="Proteomes" id="UP000001312"/>
    </source>
</evidence>
<dbReference type="GeneID" id="5482823"/>
<gene>
    <name evidence="2" type="ORF">SS1G_11782</name>
</gene>
<sequence>MTRSGNPTCTRENGLPHETNSSVSTLLRHQAMNLNESLVDSDPSATCLYAFWRLLLFPCSAISLGAKQNYRIRLLARTTRKR</sequence>
<protein>
    <submittedName>
        <fullName evidence="2">Uncharacterized protein</fullName>
    </submittedName>
</protein>
<organism evidence="2 3">
    <name type="scientific">Sclerotinia sclerotiorum (strain ATCC 18683 / 1980 / Ss-1)</name>
    <name type="common">White mold</name>
    <name type="synonym">Whetzelinia sclerotiorum</name>
    <dbReference type="NCBI Taxonomy" id="665079"/>
    <lineage>
        <taxon>Eukaryota</taxon>
        <taxon>Fungi</taxon>
        <taxon>Dikarya</taxon>
        <taxon>Ascomycota</taxon>
        <taxon>Pezizomycotina</taxon>
        <taxon>Leotiomycetes</taxon>
        <taxon>Helotiales</taxon>
        <taxon>Sclerotiniaceae</taxon>
        <taxon>Sclerotinia</taxon>
    </lineage>
</organism>
<feature type="compositionally biased region" description="Polar residues" evidence="1">
    <location>
        <begin position="1"/>
        <end position="11"/>
    </location>
</feature>
<keyword evidence="3" id="KW-1185">Reference proteome</keyword>
<evidence type="ECO:0000313" key="2">
    <source>
        <dbReference type="EMBL" id="EDN97257.1"/>
    </source>
</evidence>
<dbReference type="EMBL" id="CH476640">
    <property type="protein sequence ID" value="EDN97257.1"/>
    <property type="molecule type" value="Genomic_DNA"/>
</dbReference>
<reference evidence="3" key="1">
    <citation type="journal article" date="2011" name="PLoS Genet.">
        <title>Genomic analysis of the necrotrophic fungal pathogens Sclerotinia sclerotiorum and Botrytis cinerea.</title>
        <authorList>
            <person name="Amselem J."/>
            <person name="Cuomo C.A."/>
            <person name="van Kan J.A."/>
            <person name="Viaud M."/>
            <person name="Benito E.P."/>
            <person name="Couloux A."/>
            <person name="Coutinho P.M."/>
            <person name="de Vries R.P."/>
            <person name="Dyer P.S."/>
            <person name="Fillinger S."/>
            <person name="Fournier E."/>
            <person name="Gout L."/>
            <person name="Hahn M."/>
            <person name="Kohn L."/>
            <person name="Lapalu N."/>
            <person name="Plummer K.M."/>
            <person name="Pradier J.M."/>
            <person name="Quevillon E."/>
            <person name="Sharon A."/>
            <person name="Simon A."/>
            <person name="ten Have A."/>
            <person name="Tudzynski B."/>
            <person name="Tudzynski P."/>
            <person name="Wincker P."/>
            <person name="Andrew M."/>
            <person name="Anthouard V."/>
            <person name="Beever R.E."/>
            <person name="Beffa R."/>
            <person name="Benoit I."/>
            <person name="Bouzid O."/>
            <person name="Brault B."/>
            <person name="Chen Z."/>
            <person name="Choquer M."/>
            <person name="Collemare J."/>
            <person name="Cotton P."/>
            <person name="Danchin E.G."/>
            <person name="Da Silva C."/>
            <person name="Gautier A."/>
            <person name="Giraud C."/>
            <person name="Giraud T."/>
            <person name="Gonzalez C."/>
            <person name="Grossetete S."/>
            <person name="Guldener U."/>
            <person name="Henrissat B."/>
            <person name="Howlett B.J."/>
            <person name="Kodira C."/>
            <person name="Kretschmer M."/>
            <person name="Lappartient A."/>
            <person name="Leroch M."/>
            <person name="Levis C."/>
            <person name="Mauceli E."/>
            <person name="Neuveglise C."/>
            <person name="Oeser B."/>
            <person name="Pearson M."/>
            <person name="Poulain J."/>
            <person name="Poussereau N."/>
            <person name="Quesneville H."/>
            <person name="Rascle C."/>
            <person name="Schumacher J."/>
            <person name="Segurens B."/>
            <person name="Sexton A."/>
            <person name="Silva E."/>
            <person name="Sirven C."/>
            <person name="Soanes D.M."/>
            <person name="Talbot N.J."/>
            <person name="Templeton M."/>
            <person name="Yandava C."/>
            <person name="Yarden O."/>
            <person name="Zeng Q."/>
            <person name="Rollins J.A."/>
            <person name="Lebrun M.H."/>
            <person name="Dickman M."/>
        </authorList>
    </citation>
    <scope>NUCLEOTIDE SEQUENCE [LARGE SCALE GENOMIC DNA]</scope>
    <source>
        <strain evidence="3">ATCC 18683 / 1980 / Ss-1</strain>
    </source>
</reference>
<dbReference type="InParanoid" id="A7F3D6"/>
<evidence type="ECO:0000256" key="1">
    <source>
        <dbReference type="SAM" id="MobiDB-lite"/>
    </source>
</evidence>
<proteinExistence type="predicted"/>
<dbReference type="RefSeq" id="XP_001586753.1">
    <property type="nucleotide sequence ID" value="XM_001586703.1"/>
</dbReference>
<name>A7F3D6_SCLS1</name>
<dbReference type="AlphaFoldDB" id="A7F3D6"/>
<dbReference type="KEGG" id="ssl:SS1G_11782"/>
<feature type="region of interest" description="Disordered" evidence="1">
    <location>
        <begin position="1"/>
        <end position="22"/>
    </location>
</feature>
<accession>A7F3D6</accession>
<dbReference type="Proteomes" id="UP000001312">
    <property type="component" value="Unassembled WGS sequence"/>
</dbReference>